<name>A0A1R3JDL5_9ROSI</name>
<dbReference type="Proteomes" id="UP000187203">
    <property type="component" value="Unassembled WGS sequence"/>
</dbReference>
<evidence type="ECO:0000256" key="1">
    <source>
        <dbReference type="SAM" id="MobiDB-lite"/>
    </source>
</evidence>
<feature type="region of interest" description="Disordered" evidence="1">
    <location>
        <begin position="62"/>
        <end position="81"/>
    </location>
</feature>
<reference evidence="3" key="1">
    <citation type="submission" date="2013-09" db="EMBL/GenBank/DDBJ databases">
        <title>Corchorus olitorius genome sequencing.</title>
        <authorList>
            <person name="Alam M."/>
            <person name="Haque M.S."/>
            <person name="Islam M.S."/>
            <person name="Emdad E.M."/>
            <person name="Islam M.M."/>
            <person name="Ahmed B."/>
            <person name="Halim A."/>
            <person name="Hossen Q.M.M."/>
            <person name="Hossain M.Z."/>
            <person name="Ahmed R."/>
            <person name="Khan M.M."/>
            <person name="Islam R."/>
            <person name="Rashid M.M."/>
            <person name="Khan S.A."/>
            <person name="Rahman M.S."/>
            <person name="Alam M."/>
            <person name="Yahiya A.S."/>
            <person name="Khan M.S."/>
            <person name="Azam M.S."/>
            <person name="Haque T."/>
            <person name="Lashkar M.Z.H."/>
            <person name="Akhand A.I."/>
            <person name="Morshed G."/>
            <person name="Roy S."/>
            <person name="Uddin K.S."/>
            <person name="Rabeya T."/>
            <person name="Hossain A.S."/>
            <person name="Chowdhury A."/>
            <person name="Snigdha A.R."/>
            <person name="Mortoza M.S."/>
            <person name="Matin S.A."/>
            <person name="Hoque S.M.E."/>
            <person name="Islam M.K."/>
            <person name="Roy D.K."/>
            <person name="Haider R."/>
            <person name="Moosa M.M."/>
            <person name="Elias S.M."/>
            <person name="Hasan A.M."/>
            <person name="Jahan S."/>
            <person name="Shafiuddin M."/>
            <person name="Mahmood N."/>
            <person name="Shommy N.S."/>
        </authorList>
    </citation>
    <scope>NUCLEOTIDE SEQUENCE [LARGE SCALE GENOMIC DNA]</scope>
    <source>
        <strain evidence="3">cv. O-4</strain>
    </source>
</reference>
<feature type="compositionally biased region" description="Basic residues" evidence="1">
    <location>
        <begin position="63"/>
        <end position="80"/>
    </location>
</feature>
<protein>
    <submittedName>
        <fullName evidence="2">Uncharacterized protein</fullName>
    </submittedName>
</protein>
<keyword evidence="3" id="KW-1185">Reference proteome</keyword>
<accession>A0A1R3JDL5</accession>
<gene>
    <name evidence="2" type="ORF">COLO4_17215</name>
</gene>
<dbReference type="EMBL" id="AWUE01016320">
    <property type="protein sequence ID" value="OMO92903.1"/>
    <property type="molecule type" value="Genomic_DNA"/>
</dbReference>
<evidence type="ECO:0000313" key="3">
    <source>
        <dbReference type="Proteomes" id="UP000187203"/>
    </source>
</evidence>
<evidence type="ECO:0000313" key="2">
    <source>
        <dbReference type="EMBL" id="OMO92903.1"/>
    </source>
</evidence>
<sequence length="151" mass="17081">MQERESRELASGHVARCTADLWRGVIIATRGLNFSFELQKGVKWFAVLSELGWEREVGQRCQGRGKNREKGKRKRDRRNRPVAGLLSNDFRPLNRLGPCCPPALARRIQTNSTGPQSTRKLKELGNETKAEGGELRPAVMVLVWCIVLELD</sequence>
<organism evidence="2 3">
    <name type="scientific">Corchorus olitorius</name>
    <dbReference type="NCBI Taxonomy" id="93759"/>
    <lineage>
        <taxon>Eukaryota</taxon>
        <taxon>Viridiplantae</taxon>
        <taxon>Streptophyta</taxon>
        <taxon>Embryophyta</taxon>
        <taxon>Tracheophyta</taxon>
        <taxon>Spermatophyta</taxon>
        <taxon>Magnoliopsida</taxon>
        <taxon>eudicotyledons</taxon>
        <taxon>Gunneridae</taxon>
        <taxon>Pentapetalae</taxon>
        <taxon>rosids</taxon>
        <taxon>malvids</taxon>
        <taxon>Malvales</taxon>
        <taxon>Malvaceae</taxon>
        <taxon>Grewioideae</taxon>
        <taxon>Apeibeae</taxon>
        <taxon>Corchorus</taxon>
    </lineage>
</organism>
<dbReference type="AlphaFoldDB" id="A0A1R3JDL5"/>
<proteinExistence type="predicted"/>
<comment type="caution">
    <text evidence="2">The sequence shown here is derived from an EMBL/GenBank/DDBJ whole genome shotgun (WGS) entry which is preliminary data.</text>
</comment>